<dbReference type="EMBL" id="KV878338">
    <property type="protein sequence ID" value="OJJ49194.1"/>
    <property type="molecule type" value="Genomic_DNA"/>
</dbReference>
<accession>A0A1L9SQ52</accession>
<evidence type="ECO:0000256" key="1">
    <source>
        <dbReference type="SAM" id="SignalP"/>
    </source>
</evidence>
<keyword evidence="3" id="KW-1185">Reference proteome</keyword>
<keyword evidence="1" id="KW-0732">Signal</keyword>
<proteinExistence type="predicted"/>
<name>A0A1L9SQ52_9EURO</name>
<feature type="signal peptide" evidence="1">
    <location>
        <begin position="1"/>
        <end position="17"/>
    </location>
</feature>
<dbReference type="RefSeq" id="XP_022583704.1">
    <property type="nucleotide sequence ID" value="XM_022724770.1"/>
</dbReference>
<organism evidence="2 3">
    <name type="scientific">Penicilliopsis zonata CBS 506.65</name>
    <dbReference type="NCBI Taxonomy" id="1073090"/>
    <lineage>
        <taxon>Eukaryota</taxon>
        <taxon>Fungi</taxon>
        <taxon>Dikarya</taxon>
        <taxon>Ascomycota</taxon>
        <taxon>Pezizomycotina</taxon>
        <taxon>Eurotiomycetes</taxon>
        <taxon>Eurotiomycetidae</taxon>
        <taxon>Eurotiales</taxon>
        <taxon>Aspergillaceae</taxon>
        <taxon>Penicilliopsis</taxon>
    </lineage>
</organism>
<sequence>MVDGWILTLLYPLSALGGIRDQNAAVGSLYSHRTIITIKPTIFPVETLNCILLPSQTRIHWFLGEGVSHPQTRRSVVRKTCLWSVAGSTEDTHPTASWTASMVEIQYYINSVHCIDETVLYQQLLLFDPFFSHSWRIISGASSSRKIYTTSNLHSQTYFFLPERPGEKNIQKRKHDLIH</sequence>
<evidence type="ECO:0000313" key="2">
    <source>
        <dbReference type="EMBL" id="OJJ49194.1"/>
    </source>
</evidence>
<protein>
    <submittedName>
        <fullName evidence="2">Uncharacterized protein</fullName>
    </submittedName>
</protein>
<feature type="chain" id="PRO_5012137623" evidence="1">
    <location>
        <begin position="18"/>
        <end position="179"/>
    </location>
</feature>
<reference evidence="3" key="1">
    <citation type="journal article" date="2017" name="Genome Biol.">
        <title>Comparative genomics reveals high biological diversity and specific adaptations in the industrially and medically important fungal genus Aspergillus.</title>
        <authorList>
            <person name="de Vries R.P."/>
            <person name="Riley R."/>
            <person name="Wiebenga A."/>
            <person name="Aguilar-Osorio G."/>
            <person name="Amillis S."/>
            <person name="Uchima C.A."/>
            <person name="Anderluh G."/>
            <person name="Asadollahi M."/>
            <person name="Askin M."/>
            <person name="Barry K."/>
            <person name="Battaglia E."/>
            <person name="Bayram O."/>
            <person name="Benocci T."/>
            <person name="Braus-Stromeyer S.A."/>
            <person name="Caldana C."/>
            <person name="Canovas D."/>
            <person name="Cerqueira G.C."/>
            <person name="Chen F."/>
            <person name="Chen W."/>
            <person name="Choi C."/>
            <person name="Clum A."/>
            <person name="Dos Santos R.A."/>
            <person name="Damasio A.R."/>
            <person name="Diallinas G."/>
            <person name="Emri T."/>
            <person name="Fekete E."/>
            <person name="Flipphi M."/>
            <person name="Freyberg S."/>
            <person name="Gallo A."/>
            <person name="Gournas C."/>
            <person name="Habgood R."/>
            <person name="Hainaut M."/>
            <person name="Harispe M.L."/>
            <person name="Henrissat B."/>
            <person name="Hilden K.S."/>
            <person name="Hope R."/>
            <person name="Hossain A."/>
            <person name="Karabika E."/>
            <person name="Karaffa L."/>
            <person name="Karanyi Z."/>
            <person name="Krasevec N."/>
            <person name="Kuo A."/>
            <person name="Kusch H."/>
            <person name="LaButti K."/>
            <person name="Lagendijk E.L."/>
            <person name="Lapidus A."/>
            <person name="Levasseur A."/>
            <person name="Lindquist E."/>
            <person name="Lipzen A."/>
            <person name="Logrieco A.F."/>
            <person name="MacCabe A."/>
            <person name="Maekelae M.R."/>
            <person name="Malavazi I."/>
            <person name="Melin P."/>
            <person name="Meyer V."/>
            <person name="Mielnichuk N."/>
            <person name="Miskei M."/>
            <person name="Molnar A.P."/>
            <person name="Mule G."/>
            <person name="Ngan C.Y."/>
            <person name="Orejas M."/>
            <person name="Orosz E."/>
            <person name="Ouedraogo J.P."/>
            <person name="Overkamp K.M."/>
            <person name="Park H.-S."/>
            <person name="Perrone G."/>
            <person name="Piumi F."/>
            <person name="Punt P.J."/>
            <person name="Ram A.F."/>
            <person name="Ramon A."/>
            <person name="Rauscher S."/>
            <person name="Record E."/>
            <person name="Riano-Pachon D.M."/>
            <person name="Robert V."/>
            <person name="Roehrig J."/>
            <person name="Ruller R."/>
            <person name="Salamov A."/>
            <person name="Salih N.S."/>
            <person name="Samson R.A."/>
            <person name="Sandor E."/>
            <person name="Sanguinetti M."/>
            <person name="Schuetze T."/>
            <person name="Sepcic K."/>
            <person name="Shelest E."/>
            <person name="Sherlock G."/>
            <person name="Sophianopoulou V."/>
            <person name="Squina F.M."/>
            <person name="Sun H."/>
            <person name="Susca A."/>
            <person name="Todd R.B."/>
            <person name="Tsang A."/>
            <person name="Unkles S.E."/>
            <person name="van de Wiele N."/>
            <person name="van Rossen-Uffink D."/>
            <person name="Oliveira J.V."/>
            <person name="Vesth T.C."/>
            <person name="Visser J."/>
            <person name="Yu J.-H."/>
            <person name="Zhou M."/>
            <person name="Andersen M.R."/>
            <person name="Archer D.B."/>
            <person name="Baker S.E."/>
            <person name="Benoit I."/>
            <person name="Brakhage A.A."/>
            <person name="Braus G.H."/>
            <person name="Fischer R."/>
            <person name="Frisvad J.C."/>
            <person name="Goldman G.H."/>
            <person name="Houbraken J."/>
            <person name="Oakley B."/>
            <person name="Pocsi I."/>
            <person name="Scazzocchio C."/>
            <person name="Seiboth B."/>
            <person name="vanKuyk P.A."/>
            <person name="Wortman J."/>
            <person name="Dyer P.S."/>
            <person name="Grigoriev I.V."/>
        </authorList>
    </citation>
    <scope>NUCLEOTIDE SEQUENCE [LARGE SCALE GENOMIC DNA]</scope>
    <source>
        <strain evidence="3">CBS 506.65</strain>
    </source>
</reference>
<dbReference type="AlphaFoldDB" id="A0A1L9SQ52"/>
<gene>
    <name evidence="2" type="ORF">ASPZODRAFT_1416566</name>
</gene>
<dbReference type="GeneID" id="34611235"/>
<dbReference type="Proteomes" id="UP000184188">
    <property type="component" value="Unassembled WGS sequence"/>
</dbReference>
<evidence type="ECO:0000313" key="3">
    <source>
        <dbReference type="Proteomes" id="UP000184188"/>
    </source>
</evidence>
<dbReference type="VEuPathDB" id="FungiDB:ASPZODRAFT_1416566"/>